<accession>A0A1M7S9K6</accession>
<reference evidence="3" key="1">
    <citation type="submission" date="2016-12" db="EMBL/GenBank/DDBJ databases">
        <authorList>
            <person name="Varghese N."/>
            <person name="Submissions S."/>
        </authorList>
    </citation>
    <scope>NUCLEOTIDE SEQUENCE [LARGE SCALE GENOMIC DNA]</scope>
    <source>
        <strain evidence="3">DSM 11032</strain>
    </source>
</reference>
<feature type="compositionally biased region" description="Basic and acidic residues" evidence="1">
    <location>
        <begin position="388"/>
        <end position="397"/>
    </location>
</feature>
<organism evidence="2 3">
    <name type="scientific">Erythrobacter sanguineus</name>
    <dbReference type="NCBI Taxonomy" id="198312"/>
    <lineage>
        <taxon>Bacteria</taxon>
        <taxon>Pseudomonadati</taxon>
        <taxon>Pseudomonadota</taxon>
        <taxon>Alphaproteobacteria</taxon>
        <taxon>Sphingomonadales</taxon>
        <taxon>Erythrobacteraceae</taxon>
        <taxon>Erythrobacter/Porphyrobacter group</taxon>
        <taxon>Erythrobacter</taxon>
    </lineage>
</organism>
<dbReference type="EMBL" id="FRDF01000006">
    <property type="protein sequence ID" value="SHN55166.1"/>
    <property type="molecule type" value="Genomic_DNA"/>
</dbReference>
<evidence type="ECO:0000313" key="2">
    <source>
        <dbReference type="EMBL" id="SHN55166.1"/>
    </source>
</evidence>
<evidence type="ECO:0008006" key="4">
    <source>
        <dbReference type="Google" id="ProtNLM"/>
    </source>
</evidence>
<dbReference type="Proteomes" id="UP000184391">
    <property type="component" value="Unassembled WGS sequence"/>
</dbReference>
<protein>
    <recommendedName>
        <fullName evidence="4">DUF4417 domain-containing protein</fullName>
    </recommendedName>
</protein>
<keyword evidence="3" id="KW-1185">Reference proteome</keyword>
<proteinExistence type="predicted"/>
<dbReference type="AlphaFoldDB" id="A0A1M7S9K6"/>
<dbReference type="RefSeq" id="WP_072673828.1">
    <property type="nucleotide sequence ID" value="NZ_FRDF01000006.1"/>
</dbReference>
<evidence type="ECO:0000256" key="1">
    <source>
        <dbReference type="SAM" id="MobiDB-lite"/>
    </source>
</evidence>
<feature type="region of interest" description="Disordered" evidence="1">
    <location>
        <begin position="373"/>
        <end position="397"/>
    </location>
</feature>
<dbReference type="OrthoDB" id="7375815at2"/>
<dbReference type="STRING" id="198312.SAMN02745193_01279"/>
<evidence type="ECO:0000313" key="3">
    <source>
        <dbReference type="Proteomes" id="UP000184391"/>
    </source>
</evidence>
<sequence>MKNANNHSLPRLVRNAQSLWDDAATMPCSLGCVTCVDRPICGGVHNGASFFDCGDYCRCKDKDTCDLVCRVKPKQFVERLREVGGLEFVNVPRAQVVPIEALPPMVPLIDHATARVGTLNSPIVALPLYTLLDIDAGTLRYPDRAALSQKFGIDPNARLVVSGVARDRKIERYWAAKDRPAMLQQLAALDIALITPPNFSVLTDVPRTDNLHAMKRILVATIEMMQAGLPTALHPNARTERDYERWGKLIAQRPEIQYLAFEFATGAGRGERLDWHVAQLTALAARVPQPLGLVVRGGMRALEPLRAAFASVTMIDTDAFTKTRCRQEAQFRHDGKLVWHKHPTPPGAPIDALLQQNVAALHSHHIILARTHAEKRRGAASEGFRAPNRADRQAREG</sequence>
<name>A0A1M7S9K6_9SPHN</name>
<gene>
    <name evidence="2" type="ORF">SAMN02745193_01279</name>
</gene>